<gene>
    <name evidence="6" type="ORF">g.163686</name>
</gene>
<evidence type="ECO:0000256" key="2">
    <source>
        <dbReference type="ARBA" id="ARBA00022771"/>
    </source>
</evidence>
<feature type="domain" description="FLYWCH-type" evidence="5">
    <location>
        <begin position="59"/>
        <end position="108"/>
    </location>
</feature>
<reference evidence="6" key="1">
    <citation type="submission" date="2018-04" db="EMBL/GenBank/DDBJ databases">
        <title>Transcriptome assembly of Sipha flava.</title>
        <authorList>
            <person name="Scully E.D."/>
            <person name="Geib S.M."/>
            <person name="Palmer N.A."/>
            <person name="Koch K."/>
            <person name="Bradshaw J."/>
            <person name="Heng-Moss T."/>
            <person name="Sarath G."/>
        </authorList>
    </citation>
    <scope>NUCLEOTIDE SEQUENCE</scope>
</reference>
<evidence type="ECO:0000259" key="5">
    <source>
        <dbReference type="Pfam" id="PF04500"/>
    </source>
</evidence>
<evidence type="ECO:0000313" key="6">
    <source>
        <dbReference type="EMBL" id="MBY73809.1"/>
    </source>
</evidence>
<dbReference type="OrthoDB" id="6621630at2759"/>
<evidence type="ECO:0000256" key="3">
    <source>
        <dbReference type="ARBA" id="ARBA00022833"/>
    </source>
</evidence>
<evidence type="ECO:0000256" key="1">
    <source>
        <dbReference type="ARBA" id="ARBA00022723"/>
    </source>
</evidence>
<dbReference type="Pfam" id="PF04500">
    <property type="entry name" value="FLYWCH"/>
    <property type="match status" value="1"/>
</dbReference>
<sequence length="119" mass="13903">MKKFSEFIYRKKIILFITIMIIVIKIIRNLPSVSIINYISFMLTVNESLRKTIYHRPMNYVYVKQKLVKVGIRWNCVKKSKNNENNCQGSITTDVNIKVIVSKTDHNHNACPVEVEKTA</sequence>
<dbReference type="Gene3D" id="2.20.25.240">
    <property type="match status" value="1"/>
</dbReference>
<keyword evidence="4" id="KW-1133">Transmembrane helix</keyword>
<evidence type="ECO:0000256" key="4">
    <source>
        <dbReference type="SAM" id="Phobius"/>
    </source>
</evidence>
<keyword evidence="3" id="KW-0862">Zinc</keyword>
<dbReference type="AlphaFoldDB" id="A0A2S2Q7V3"/>
<proteinExistence type="predicted"/>
<feature type="transmembrane region" description="Helical" evidence="4">
    <location>
        <begin position="12"/>
        <end position="30"/>
    </location>
</feature>
<protein>
    <recommendedName>
        <fullName evidence="5">FLYWCH-type domain-containing protein</fullName>
    </recommendedName>
</protein>
<dbReference type="GO" id="GO:0008270">
    <property type="term" value="F:zinc ion binding"/>
    <property type="evidence" value="ECO:0007669"/>
    <property type="project" value="UniProtKB-KW"/>
</dbReference>
<keyword evidence="1" id="KW-0479">Metal-binding</keyword>
<name>A0A2S2Q7V3_9HEMI</name>
<keyword evidence="2" id="KW-0863">Zinc-finger</keyword>
<dbReference type="InterPro" id="IPR007588">
    <property type="entry name" value="Znf_FLYWCH"/>
</dbReference>
<keyword evidence="4" id="KW-0472">Membrane</keyword>
<dbReference type="EMBL" id="GGMS01004606">
    <property type="protein sequence ID" value="MBY73809.1"/>
    <property type="molecule type" value="Transcribed_RNA"/>
</dbReference>
<keyword evidence="4" id="KW-0812">Transmembrane</keyword>
<organism evidence="6">
    <name type="scientific">Sipha flava</name>
    <name type="common">yellow sugarcane aphid</name>
    <dbReference type="NCBI Taxonomy" id="143950"/>
    <lineage>
        <taxon>Eukaryota</taxon>
        <taxon>Metazoa</taxon>
        <taxon>Ecdysozoa</taxon>
        <taxon>Arthropoda</taxon>
        <taxon>Hexapoda</taxon>
        <taxon>Insecta</taxon>
        <taxon>Pterygota</taxon>
        <taxon>Neoptera</taxon>
        <taxon>Paraneoptera</taxon>
        <taxon>Hemiptera</taxon>
        <taxon>Sternorrhyncha</taxon>
        <taxon>Aphidomorpha</taxon>
        <taxon>Aphidoidea</taxon>
        <taxon>Aphididae</taxon>
        <taxon>Sipha</taxon>
    </lineage>
</organism>
<accession>A0A2S2Q7V3</accession>